<keyword evidence="1" id="KW-1133">Transmembrane helix</keyword>
<dbReference type="RefSeq" id="WP_232547676.1">
    <property type="nucleotide sequence ID" value="NZ_CP115965.1"/>
</dbReference>
<name>A0ABZ3C305_9ACTN</name>
<organism evidence="3 4">
    <name type="scientific">Propioniciclava soli</name>
    <dbReference type="NCBI Taxonomy" id="2775081"/>
    <lineage>
        <taxon>Bacteria</taxon>
        <taxon>Bacillati</taxon>
        <taxon>Actinomycetota</taxon>
        <taxon>Actinomycetes</taxon>
        <taxon>Propionibacteriales</taxon>
        <taxon>Propionibacteriaceae</taxon>
        <taxon>Propioniciclava</taxon>
    </lineage>
</organism>
<evidence type="ECO:0000313" key="3">
    <source>
        <dbReference type="EMBL" id="WZW97238.1"/>
    </source>
</evidence>
<evidence type="ECO:0000313" key="4">
    <source>
        <dbReference type="Proteomes" id="UP001434337"/>
    </source>
</evidence>
<gene>
    <name evidence="3" type="ORF">PCC79_09935</name>
</gene>
<keyword evidence="4" id="KW-1185">Reference proteome</keyword>
<dbReference type="PANTHER" id="PTHR34351">
    <property type="entry name" value="SLR1927 PROTEIN-RELATED"/>
    <property type="match status" value="1"/>
</dbReference>
<dbReference type="Proteomes" id="UP001434337">
    <property type="component" value="Chromosome"/>
</dbReference>
<accession>A0ABZ3C305</accession>
<dbReference type="Pfam" id="PF01882">
    <property type="entry name" value="DUF58"/>
    <property type="match status" value="1"/>
</dbReference>
<dbReference type="InterPro" id="IPR002881">
    <property type="entry name" value="DUF58"/>
</dbReference>
<dbReference type="PANTHER" id="PTHR34351:SF1">
    <property type="entry name" value="SLR1927 PROTEIN"/>
    <property type="match status" value="1"/>
</dbReference>
<reference evidence="3 4" key="1">
    <citation type="journal article" date="2023" name="Environ Microbiome">
        <title>A coral-associated actinobacterium mitigates coral bleaching under heat stress.</title>
        <authorList>
            <person name="Li J."/>
            <person name="Zou Y."/>
            <person name="Li Q."/>
            <person name="Zhang J."/>
            <person name="Bourne D.G."/>
            <person name="Lyu Y."/>
            <person name="Liu C."/>
            <person name="Zhang S."/>
        </authorList>
    </citation>
    <scope>NUCLEOTIDE SEQUENCE [LARGE SCALE GENOMIC DNA]</scope>
    <source>
        <strain evidence="3 4">SCSIO 13291</strain>
    </source>
</reference>
<dbReference type="EMBL" id="CP115965">
    <property type="protein sequence ID" value="WZW97238.1"/>
    <property type="molecule type" value="Genomic_DNA"/>
</dbReference>
<keyword evidence="1" id="KW-0472">Membrane</keyword>
<evidence type="ECO:0000259" key="2">
    <source>
        <dbReference type="Pfam" id="PF01882"/>
    </source>
</evidence>
<keyword evidence="1" id="KW-0812">Transmembrane</keyword>
<protein>
    <submittedName>
        <fullName evidence="3">DUF58 domain-containing protein</fullName>
    </submittedName>
</protein>
<feature type="transmembrane region" description="Helical" evidence="1">
    <location>
        <begin position="39"/>
        <end position="62"/>
    </location>
</feature>
<sequence length="424" mass="44850">MPATLLPPRLAPLARRVATGATRAAEAARPGVAALRRGLTIVSGLGWACLALGVGALVAGWALGWQEFRILGASLLVLLGLAVLFTLGRTQLEVGFELDPVRLGVGESAAGRLHVVNVARTPLLPVGLEVPVGLSAARFTLPALRPGGAFDDLVVIPTSRRGVIDVGPVRTQRGDPFGLLRRELAWTERIELFVHPRTVALGSLGAGLLRDLEGQTTNDVSMSDLAFHTLREYVPGDDRRYIHWRSSAKRSGATGTSAFLVRQFLDTRRTHLAIVVDVAEASYADPEEFEIALSVGASVTLRALADEMDTTVVCGEHAAIAPAPHLALDTYSRADFGLPTLQASTARLNTLAPDVSAVVLVTGPHTPFETLQRARAHLAPEVRMVVVRVDAAAEPALRDTGGITVVTLADLADLPLVLLGGVTQ</sequence>
<proteinExistence type="predicted"/>
<feature type="transmembrane region" description="Helical" evidence="1">
    <location>
        <begin position="68"/>
        <end position="87"/>
    </location>
</feature>
<feature type="domain" description="DUF58" evidence="2">
    <location>
        <begin position="230"/>
        <end position="306"/>
    </location>
</feature>
<evidence type="ECO:0000256" key="1">
    <source>
        <dbReference type="SAM" id="Phobius"/>
    </source>
</evidence>